<gene>
    <name evidence="2" type="ORF">ABII15_21365</name>
</gene>
<dbReference type="SMART" id="SM00530">
    <property type="entry name" value="HTH_XRE"/>
    <property type="match status" value="1"/>
</dbReference>
<dbReference type="Pfam" id="PF19054">
    <property type="entry name" value="DUF5753"/>
    <property type="match status" value="1"/>
</dbReference>
<dbReference type="Pfam" id="PF13560">
    <property type="entry name" value="HTH_31"/>
    <property type="match status" value="1"/>
</dbReference>
<reference evidence="2" key="1">
    <citation type="submission" date="2024-06" db="EMBL/GenBank/DDBJ databases">
        <title>Streptomyces sp. strain HUAS MG91 genome sequences.</title>
        <authorList>
            <person name="Mo P."/>
        </authorList>
    </citation>
    <scope>NUCLEOTIDE SEQUENCE</scope>
    <source>
        <strain evidence="2">HUAS MG91</strain>
    </source>
</reference>
<dbReference type="InterPro" id="IPR010982">
    <property type="entry name" value="Lambda_DNA-bd_dom_sf"/>
</dbReference>
<dbReference type="GO" id="GO:0003677">
    <property type="term" value="F:DNA binding"/>
    <property type="evidence" value="ECO:0007669"/>
    <property type="project" value="InterPro"/>
</dbReference>
<feature type="domain" description="HTH cro/C1-type" evidence="1">
    <location>
        <begin position="20"/>
        <end position="73"/>
    </location>
</feature>
<evidence type="ECO:0000313" key="2">
    <source>
        <dbReference type="EMBL" id="XCJ72352.1"/>
    </source>
</evidence>
<name>A0AAU8IV69_9ACTN</name>
<proteinExistence type="predicted"/>
<protein>
    <submittedName>
        <fullName evidence="2">Helix-turn-helix transcriptional regulator</fullName>
    </submittedName>
</protein>
<dbReference type="InterPro" id="IPR001387">
    <property type="entry name" value="Cro/C1-type_HTH"/>
</dbReference>
<evidence type="ECO:0000259" key="1">
    <source>
        <dbReference type="PROSITE" id="PS50943"/>
    </source>
</evidence>
<accession>A0AAU8IV69</accession>
<dbReference type="CDD" id="cd00093">
    <property type="entry name" value="HTH_XRE"/>
    <property type="match status" value="1"/>
</dbReference>
<organism evidence="2">
    <name type="scientific">Streptomyces tabacisoli</name>
    <dbReference type="NCBI Taxonomy" id="3156398"/>
    <lineage>
        <taxon>Bacteria</taxon>
        <taxon>Bacillati</taxon>
        <taxon>Actinomycetota</taxon>
        <taxon>Actinomycetes</taxon>
        <taxon>Kitasatosporales</taxon>
        <taxon>Streptomycetaceae</taxon>
        <taxon>Streptomyces</taxon>
    </lineage>
</organism>
<dbReference type="SUPFAM" id="SSF47413">
    <property type="entry name" value="lambda repressor-like DNA-binding domains"/>
    <property type="match status" value="1"/>
</dbReference>
<dbReference type="KEGG" id="stac:ABII15_21365"/>
<dbReference type="InterPro" id="IPR043917">
    <property type="entry name" value="DUF5753"/>
</dbReference>
<dbReference type="AlphaFoldDB" id="A0AAU8IV69"/>
<dbReference type="EMBL" id="CP159534">
    <property type="protein sequence ID" value="XCJ72352.1"/>
    <property type="molecule type" value="Genomic_DNA"/>
</dbReference>
<sequence length="282" mass="31029">MSGPKDLDPSSRRVMIGEELRHARERAALTQQALGELLFVSGSYVGQMEAGTRRILPDMAVRLDEILKSGGFFVRHCTKANRSKHPEHFAEAAEAEALATTIMEYGGMLIPGLLQTPEYARAVFRDFQPTAPDEVIDELLAARMERAHLLDDPTKPLLWVVLDEAALRRPVGGPAVMADNLRHVADMMRRHRAVVQVLPFSAGGHASLHGLLKLMHFDDAPPLALIEAPSVGLLLDDPATVSRHQLTYDLLRANALTPKQSLALITSVAEDYAHEDHKPPRA</sequence>
<dbReference type="Gene3D" id="1.10.260.40">
    <property type="entry name" value="lambda repressor-like DNA-binding domains"/>
    <property type="match status" value="1"/>
</dbReference>
<dbReference type="RefSeq" id="WP_353943921.1">
    <property type="nucleotide sequence ID" value="NZ_CP159534.1"/>
</dbReference>
<dbReference type="PROSITE" id="PS50943">
    <property type="entry name" value="HTH_CROC1"/>
    <property type="match status" value="1"/>
</dbReference>